<organism evidence="2 3">
    <name type="scientific">Actinoallomurus acaciae</name>
    <dbReference type="NCBI Taxonomy" id="502577"/>
    <lineage>
        <taxon>Bacteria</taxon>
        <taxon>Bacillati</taxon>
        <taxon>Actinomycetota</taxon>
        <taxon>Actinomycetes</taxon>
        <taxon>Streptosporangiales</taxon>
        <taxon>Thermomonosporaceae</taxon>
        <taxon>Actinoallomurus</taxon>
    </lineage>
</organism>
<dbReference type="Proteomes" id="UP001589627">
    <property type="component" value="Unassembled WGS sequence"/>
</dbReference>
<evidence type="ECO:0000313" key="3">
    <source>
        <dbReference type="Proteomes" id="UP001589627"/>
    </source>
</evidence>
<evidence type="ECO:0000313" key="2">
    <source>
        <dbReference type="EMBL" id="MFB9840552.1"/>
    </source>
</evidence>
<dbReference type="EMBL" id="JBHLZP010001156">
    <property type="protein sequence ID" value="MFB9840552.1"/>
    <property type="molecule type" value="Genomic_DNA"/>
</dbReference>
<feature type="compositionally biased region" description="Basic and acidic residues" evidence="1">
    <location>
        <begin position="25"/>
        <end position="38"/>
    </location>
</feature>
<evidence type="ECO:0000256" key="1">
    <source>
        <dbReference type="SAM" id="MobiDB-lite"/>
    </source>
</evidence>
<dbReference type="RefSeq" id="WP_378213794.1">
    <property type="nucleotide sequence ID" value="NZ_JBHLZP010001156.1"/>
</dbReference>
<name>A0ABV5YZN3_9ACTN</name>
<sequence>MRGPHGRSKVRTGPGRAAVAVSAPEAEHDGDDRGEDVHLPCGEDA</sequence>
<accession>A0ABV5YZN3</accession>
<protein>
    <submittedName>
        <fullName evidence="2">Uncharacterized protein</fullName>
    </submittedName>
</protein>
<keyword evidence="3" id="KW-1185">Reference proteome</keyword>
<feature type="region of interest" description="Disordered" evidence="1">
    <location>
        <begin position="1"/>
        <end position="45"/>
    </location>
</feature>
<comment type="caution">
    <text evidence="2">The sequence shown here is derived from an EMBL/GenBank/DDBJ whole genome shotgun (WGS) entry which is preliminary data.</text>
</comment>
<feature type="compositionally biased region" description="Basic residues" evidence="1">
    <location>
        <begin position="1"/>
        <end position="10"/>
    </location>
</feature>
<proteinExistence type="predicted"/>
<reference evidence="2 3" key="1">
    <citation type="submission" date="2024-09" db="EMBL/GenBank/DDBJ databases">
        <authorList>
            <person name="Sun Q."/>
            <person name="Mori K."/>
        </authorList>
    </citation>
    <scope>NUCLEOTIDE SEQUENCE [LARGE SCALE GENOMIC DNA]</scope>
    <source>
        <strain evidence="2 3">TBRC 0563</strain>
    </source>
</reference>
<gene>
    <name evidence="2" type="ORF">ACFFNX_51265</name>
</gene>